<organism evidence="1 2">
    <name type="scientific">Parablautia muri</name>
    <dbReference type="NCBI Taxonomy" id="2320879"/>
    <lineage>
        <taxon>Bacteria</taxon>
        <taxon>Bacillati</taxon>
        <taxon>Bacillota</taxon>
        <taxon>Clostridia</taxon>
        <taxon>Lachnospirales</taxon>
        <taxon>Lachnospiraceae</taxon>
        <taxon>Parablautia</taxon>
    </lineage>
</organism>
<evidence type="ECO:0000313" key="1">
    <source>
        <dbReference type="EMBL" id="NBJ91373.1"/>
    </source>
</evidence>
<accession>A0A9X5GQ11</accession>
<evidence type="ECO:0000313" key="2">
    <source>
        <dbReference type="Proteomes" id="UP001154420"/>
    </source>
</evidence>
<keyword evidence="2" id="KW-1185">Reference proteome</keyword>
<sequence length="61" mass="7144">MGILFLRWPKRIVFKRVMVAKGRKREEDFFSFEATEVIEHKLEREMPDSALNAGEILCGDC</sequence>
<protein>
    <submittedName>
        <fullName evidence="1">Uncharacterized protein</fullName>
    </submittedName>
</protein>
<name>A0A9X5GQ11_9FIRM</name>
<dbReference type="EMBL" id="QZDT01000001">
    <property type="protein sequence ID" value="NBJ91373.1"/>
    <property type="molecule type" value="Genomic_DNA"/>
</dbReference>
<reference evidence="1" key="1">
    <citation type="submission" date="2018-09" db="EMBL/GenBank/DDBJ databases">
        <title>Murine metabolic-syndrome-specific gut microbial biobank.</title>
        <authorList>
            <person name="Liu C."/>
        </authorList>
    </citation>
    <scope>NUCLEOTIDE SEQUENCE</scope>
    <source>
        <strain evidence="1">D42-62</strain>
    </source>
</reference>
<comment type="caution">
    <text evidence="1">The sequence shown here is derived from an EMBL/GenBank/DDBJ whole genome shotgun (WGS) entry which is preliminary data.</text>
</comment>
<dbReference type="AlphaFoldDB" id="A0A9X5GQ11"/>
<proteinExistence type="predicted"/>
<gene>
    <name evidence="1" type="ORF">D5281_01920</name>
</gene>
<dbReference type="Proteomes" id="UP001154420">
    <property type="component" value="Unassembled WGS sequence"/>
</dbReference>